<evidence type="ECO:0000256" key="3">
    <source>
        <dbReference type="ARBA" id="ARBA00018596"/>
    </source>
</evidence>
<sequence>RGGRGEVVASFGVPQTLFGGSGGCAPKLFTAPDDSLTKSYKFMFQKPLDVREVLCWRIEELGAALRTHHGLEDFASALLPAQEPVTVLGQIACDSNGKLNAKSAVLEGDRQRSAGARVPLDLSELPEFSLFPGQVVAVEGINSTGKKLVVSRLYEVSGVWGAEQRAVLVACGPYATSDSVAFDPLSDLLDVIARDRPDVCVLFGPFVDAKHEQVENCQLPASFSDVFKLCLKMILEGTRSAAPHLVLVPSPRDVHHDCVYPQPPFPCPELPKEDRARVLFVSDPCTLDIDGTVFGLTSTDLLFHMGAEEISSSGSSDRFTRILRHVLTQRSYYPLYPPSEELNVDYESFARFAWLPATPHVLVTPSELRYFVKDVLGCVCLNPGRLTKGRVGGTYGRLLLRPRDPERRNPCVSAQIVKI</sequence>
<feature type="domain" description="DNA polymerase alpha subunit B OB" evidence="7">
    <location>
        <begin position="51"/>
        <end position="155"/>
    </location>
</feature>
<dbReference type="InterPro" id="IPR054300">
    <property type="entry name" value="OB_DPOA2"/>
</dbReference>
<evidence type="ECO:0000313" key="9">
    <source>
        <dbReference type="Proteomes" id="UP000694521"/>
    </source>
</evidence>
<keyword evidence="9" id="KW-1185">Reference proteome</keyword>
<keyword evidence="5" id="KW-0539">Nucleus</keyword>
<keyword evidence="4" id="KW-0235">DNA replication</keyword>
<evidence type="ECO:0000256" key="1">
    <source>
        <dbReference type="ARBA" id="ARBA00004123"/>
    </source>
</evidence>
<dbReference type="Pfam" id="PF22062">
    <property type="entry name" value="OB_DPOA2"/>
    <property type="match status" value="1"/>
</dbReference>
<evidence type="ECO:0000259" key="7">
    <source>
        <dbReference type="Pfam" id="PF22062"/>
    </source>
</evidence>
<name>A0A8B9EPL0_ANSCY</name>
<comment type="similarity">
    <text evidence="2">Belongs to the DNA polymerase alpha subunit B family.</text>
</comment>
<dbReference type="GO" id="GO:0003677">
    <property type="term" value="F:DNA binding"/>
    <property type="evidence" value="ECO:0007669"/>
    <property type="project" value="InterPro"/>
</dbReference>
<evidence type="ECO:0000256" key="5">
    <source>
        <dbReference type="ARBA" id="ARBA00023242"/>
    </source>
</evidence>
<dbReference type="Gene3D" id="3.60.21.60">
    <property type="match status" value="2"/>
</dbReference>
<dbReference type="PANTHER" id="PTHR23061">
    <property type="entry name" value="DNA POLYMERASE 2 ALPHA 70 KDA SUBUNIT"/>
    <property type="match status" value="1"/>
</dbReference>
<reference evidence="8" key="1">
    <citation type="submission" date="2025-08" db="UniProtKB">
        <authorList>
            <consortium name="Ensembl"/>
        </authorList>
    </citation>
    <scope>IDENTIFICATION</scope>
</reference>
<feature type="domain" description="DNA polymerase alpha/delta/epsilon subunit B" evidence="6">
    <location>
        <begin position="167"/>
        <end position="373"/>
    </location>
</feature>
<evidence type="ECO:0000256" key="2">
    <source>
        <dbReference type="ARBA" id="ARBA00007299"/>
    </source>
</evidence>
<dbReference type="FunFam" id="3.60.21.60:FF:000002">
    <property type="entry name" value="DNA polymerase alpha subunit B"/>
    <property type="match status" value="1"/>
</dbReference>
<evidence type="ECO:0000256" key="4">
    <source>
        <dbReference type="ARBA" id="ARBA00022705"/>
    </source>
</evidence>
<accession>A0A8B9EPL0</accession>
<dbReference type="AlphaFoldDB" id="A0A8B9EPL0"/>
<dbReference type="InterPro" id="IPR007185">
    <property type="entry name" value="DNA_pol_a/d/e_bsu"/>
</dbReference>
<dbReference type="FunFam" id="3.60.21.60:FF:000003">
    <property type="entry name" value="DNA polymerase alpha subunit B"/>
    <property type="match status" value="1"/>
</dbReference>
<dbReference type="GO" id="GO:0005658">
    <property type="term" value="C:alpha DNA polymerase:primase complex"/>
    <property type="evidence" value="ECO:0007669"/>
    <property type="project" value="TreeGrafter"/>
</dbReference>
<dbReference type="Pfam" id="PF04042">
    <property type="entry name" value="DNA_pol_E_B"/>
    <property type="match status" value="1"/>
</dbReference>
<proteinExistence type="inferred from homology"/>
<comment type="subcellular location">
    <subcellularLocation>
        <location evidence="1">Nucleus</location>
    </subcellularLocation>
</comment>
<dbReference type="PANTHER" id="PTHR23061:SF12">
    <property type="entry name" value="DNA POLYMERASE ALPHA SUBUNIT B"/>
    <property type="match status" value="1"/>
</dbReference>
<dbReference type="Ensembl" id="ENSACDT00005027811.1">
    <property type="protein sequence ID" value="ENSACDP00005023252.1"/>
    <property type="gene ID" value="ENSACDG00005016870.1"/>
</dbReference>
<reference evidence="8" key="2">
    <citation type="submission" date="2025-09" db="UniProtKB">
        <authorList>
            <consortium name="Ensembl"/>
        </authorList>
    </citation>
    <scope>IDENTIFICATION</scope>
</reference>
<dbReference type="PIRSF" id="PIRSF018300">
    <property type="entry name" value="DNA_pol_alph_2"/>
    <property type="match status" value="1"/>
</dbReference>
<evidence type="ECO:0000313" key="8">
    <source>
        <dbReference type="Ensembl" id="ENSACDP00005023252.1"/>
    </source>
</evidence>
<protein>
    <recommendedName>
        <fullName evidence="3">DNA polymerase alpha subunit B</fullName>
    </recommendedName>
</protein>
<evidence type="ECO:0000259" key="6">
    <source>
        <dbReference type="Pfam" id="PF04042"/>
    </source>
</evidence>
<dbReference type="Proteomes" id="UP000694521">
    <property type="component" value="Unplaced"/>
</dbReference>
<dbReference type="GO" id="GO:0006270">
    <property type="term" value="P:DNA replication initiation"/>
    <property type="evidence" value="ECO:0007669"/>
    <property type="project" value="TreeGrafter"/>
</dbReference>
<dbReference type="InterPro" id="IPR016722">
    <property type="entry name" value="DNA_pol_alpha_bsu"/>
</dbReference>
<organism evidence="8 9">
    <name type="scientific">Anser cygnoides</name>
    <name type="common">Swan goose</name>
    <dbReference type="NCBI Taxonomy" id="8845"/>
    <lineage>
        <taxon>Eukaryota</taxon>
        <taxon>Metazoa</taxon>
        <taxon>Chordata</taxon>
        <taxon>Craniata</taxon>
        <taxon>Vertebrata</taxon>
        <taxon>Euteleostomi</taxon>
        <taxon>Archelosauria</taxon>
        <taxon>Archosauria</taxon>
        <taxon>Dinosauria</taxon>
        <taxon>Saurischia</taxon>
        <taxon>Theropoda</taxon>
        <taxon>Coelurosauria</taxon>
        <taxon>Aves</taxon>
        <taxon>Neognathae</taxon>
        <taxon>Galloanserae</taxon>
        <taxon>Anseriformes</taxon>
        <taxon>Anatidae</taxon>
        <taxon>Anserinae</taxon>
        <taxon>Anser</taxon>
    </lineage>
</organism>